<gene>
    <name evidence="3" type="ORF">KI810_03295</name>
</gene>
<dbReference type="PANTHER" id="PTHR35038:SF8">
    <property type="entry name" value="C-TYPE POLYHEME CYTOCHROME OMCC"/>
    <property type="match status" value="1"/>
</dbReference>
<dbReference type="EMBL" id="JAHCVK010000001">
    <property type="protein sequence ID" value="MBT0652066.1"/>
    <property type="molecule type" value="Genomic_DNA"/>
</dbReference>
<dbReference type="SUPFAM" id="SSF48695">
    <property type="entry name" value="Multiheme cytochromes"/>
    <property type="match status" value="1"/>
</dbReference>
<evidence type="ECO:0000256" key="1">
    <source>
        <dbReference type="ARBA" id="ARBA00022729"/>
    </source>
</evidence>
<sequence length="416" mass="46974">MRWMMLFIAVFWMATGPADARGAENCTVCHRVTLTGKHGGLSCLSCHGNEARPSPDPASFAGKATGCTGCHRGYEGMAGHVMATRSSERDFVQRTYGRHDPAFFAKNCGECHVRSCLDCHGGNGHRVARPHDSACLACHKGYFTGAEFAGRAPREEHGRYQRGVEFQGEPFLKMLPDVHFEKGLGCAACHDMASFLSGRKSARGCTDCHRPDRKVLEHRIAAHLEKMECYACHSAWAPQEYGTFYLRFIDSTLQNQYRLRNNDGEYVKSVYLKTQDAPPLGVNAAGRVSPVRPEFIAYFTEIRGDNVSGAENRLLAAEWRAFFPHTVRRGTPLCDGCHDNRRRFLLEKPEERIYRLREDGMSLDSFWDRTGQRMVNGSFLEEKRYREMSARTPAYTKGYVEKWKSLVNRVDSSSSR</sequence>
<dbReference type="NCBIfam" id="NF040967">
    <property type="entry name" value="cytc_ExtN"/>
    <property type="match status" value="1"/>
</dbReference>
<evidence type="ECO:0000313" key="4">
    <source>
        <dbReference type="Proteomes" id="UP000756860"/>
    </source>
</evidence>
<dbReference type="InterPro" id="IPR036280">
    <property type="entry name" value="Multihaem_cyt_sf"/>
</dbReference>
<dbReference type="RefSeq" id="WP_214174034.1">
    <property type="nucleotide sequence ID" value="NZ_JAHCVK010000001.1"/>
</dbReference>
<dbReference type="InterPro" id="IPR051829">
    <property type="entry name" value="Multiheme_Cytochr_ET"/>
</dbReference>
<evidence type="ECO:0000313" key="3">
    <source>
        <dbReference type="EMBL" id="MBT0652066.1"/>
    </source>
</evidence>
<comment type="caution">
    <text evidence="3">The sequence shown here is derived from an EMBL/GenBank/DDBJ whole genome shotgun (WGS) entry which is preliminary data.</text>
</comment>
<reference evidence="3 4" key="1">
    <citation type="submission" date="2021-05" db="EMBL/GenBank/DDBJ databases">
        <title>The draft genome of Geobacter luticola JCM 17780.</title>
        <authorList>
            <person name="Xu Z."/>
            <person name="Masuda Y."/>
            <person name="Itoh H."/>
            <person name="Senoo K."/>
        </authorList>
    </citation>
    <scope>NUCLEOTIDE SEQUENCE [LARGE SCALE GENOMIC DNA]</scope>
    <source>
        <strain evidence="3 4">JCM 17780</strain>
    </source>
</reference>
<dbReference type="Proteomes" id="UP000756860">
    <property type="component" value="Unassembled WGS sequence"/>
</dbReference>
<proteinExistence type="predicted"/>
<feature type="signal peptide" evidence="2">
    <location>
        <begin position="1"/>
        <end position="20"/>
    </location>
</feature>
<dbReference type="NCBIfam" id="NF040968">
    <property type="entry name" value="FeS_ExtO"/>
    <property type="match status" value="1"/>
</dbReference>
<keyword evidence="4" id="KW-1185">Reference proteome</keyword>
<evidence type="ECO:0000256" key="2">
    <source>
        <dbReference type="SAM" id="SignalP"/>
    </source>
</evidence>
<organism evidence="3 4">
    <name type="scientific">Geomobilimonas luticola</name>
    <dbReference type="NCBI Taxonomy" id="1114878"/>
    <lineage>
        <taxon>Bacteria</taxon>
        <taxon>Pseudomonadati</taxon>
        <taxon>Thermodesulfobacteriota</taxon>
        <taxon>Desulfuromonadia</taxon>
        <taxon>Geobacterales</taxon>
        <taxon>Geobacteraceae</taxon>
        <taxon>Geomobilimonas</taxon>
    </lineage>
</organism>
<keyword evidence="1 2" id="KW-0732">Signal</keyword>
<dbReference type="PANTHER" id="PTHR35038">
    <property type="entry name" value="DISSIMILATORY SULFITE REDUCTASE SIRA"/>
    <property type="match status" value="1"/>
</dbReference>
<protein>
    <submittedName>
        <fullName evidence="3">Cytochrome C</fullName>
    </submittedName>
</protein>
<dbReference type="CDD" id="cd08168">
    <property type="entry name" value="Cytochrom_C3"/>
    <property type="match status" value="1"/>
</dbReference>
<feature type="chain" id="PRO_5045599987" evidence="2">
    <location>
        <begin position="21"/>
        <end position="416"/>
    </location>
</feature>
<accession>A0ABS5SBT4</accession>
<name>A0ABS5SBT4_9BACT</name>
<dbReference type="Gene3D" id="1.10.1130.10">
    <property type="entry name" value="Flavocytochrome C3, Chain A"/>
    <property type="match status" value="1"/>
</dbReference>